<name>A0ABU4JJ70_9FLAO</name>
<evidence type="ECO:0000313" key="2">
    <source>
        <dbReference type="Proteomes" id="UP001204439"/>
    </source>
</evidence>
<gene>
    <name evidence="1" type="ORF">NG800_011670</name>
</gene>
<dbReference type="Proteomes" id="UP001204439">
    <property type="component" value="Unassembled WGS sequence"/>
</dbReference>
<sequence length="215" mass="24698">MSKIYIFSGLGVDRRVFDNIDFGNLDVEFVDWIDPLKNEPLENYTKRISQKITHDNPILIGLSFGGMVAVEISKIIKTEKIILIGSAKNKFELPKFNRISGKLKLNKLIPKSIFKKQNLVTNWIFGIETDSEKQLLKEILKDTDPNFFSWAINEIVNWKNHTIPENVIHIHGNKDRIIPFKNVKADFVIEGGGHFMTVNRSKEIQEIILHSVPMA</sequence>
<proteinExistence type="predicted"/>
<organism evidence="1 2">
    <name type="scientific">Epilithonimonas ginsengisoli</name>
    <dbReference type="NCBI Taxonomy" id="1245592"/>
    <lineage>
        <taxon>Bacteria</taxon>
        <taxon>Pseudomonadati</taxon>
        <taxon>Bacteroidota</taxon>
        <taxon>Flavobacteriia</taxon>
        <taxon>Flavobacteriales</taxon>
        <taxon>Weeksellaceae</taxon>
        <taxon>Chryseobacterium group</taxon>
        <taxon>Epilithonimonas</taxon>
    </lineage>
</organism>
<dbReference type="EMBL" id="JAMXLT020000020">
    <property type="protein sequence ID" value="MDW8549571.1"/>
    <property type="molecule type" value="Genomic_DNA"/>
</dbReference>
<reference evidence="1 2" key="1">
    <citation type="submission" date="2023-11" db="EMBL/GenBank/DDBJ databases">
        <title>First isolation, identification, and characterization of non-pathogenic Epilithonimonas ginsengisoli isolated from diseased farmed rainbow trout (Oncorhynchus mykiss) in Chile.</title>
        <authorList>
            <person name="Miranda C.D."/>
            <person name="Irgang R."/>
            <person name="Concha C."/>
            <person name="Rojas R."/>
            <person name="Avendano R."/>
        </authorList>
    </citation>
    <scope>NUCLEOTIDE SEQUENCE [LARGE SCALE GENOMIC DNA]</scope>
    <source>
        <strain evidence="1 2">FP99</strain>
    </source>
</reference>
<keyword evidence="1" id="KW-0378">Hydrolase</keyword>
<dbReference type="Gene3D" id="3.40.50.1820">
    <property type="entry name" value="alpha/beta hydrolase"/>
    <property type="match status" value="1"/>
</dbReference>
<accession>A0ABU4JJ70</accession>
<evidence type="ECO:0000313" key="1">
    <source>
        <dbReference type="EMBL" id="MDW8549571.1"/>
    </source>
</evidence>
<keyword evidence="2" id="KW-1185">Reference proteome</keyword>
<comment type="caution">
    <text evidence="1">The sequence shown here is derived from an EMBL/GenBank/DDBJ whole genome shotgun (WGS) entry which is preliminary data.</text>
</comment>
<dbReference type="GO" id="GO:0016787">
    <property type="term" value="F:hydrolase activity"/>
    <property type="evidence" value="ECO:0007669"/>
    <property type="project" value="UniProtKB-KW"/>
</dbReference>
<dbReference type="InterPro" id="IPR029058">
    <property type="entry name" value="AB_hydrolase_fold"/>
</dbReference>
<dbReference type="RefSeq" id="WP_063968090.1">
    <property type="nucleotide sequence ID" value="NZ_JAMXLT020000020.1"/>
</dbReference>
<protein>
    <submittedName>
        <fullName evidence="1">Alpha/beta hydrolase</fullName>
    </submittedName>
</protein>
<dbReference type="SUPFAM" id="SSF53474">
    <property type="entry name" value="alpha/beta-Hydrolases"/>
    <property type="match status" value="1"/>
</dbReference>